<dbReference type="GO" id="GO:0005524">
    <property type="term" value="F:ATP binding"/>
    <property type="evidence" value="ECO:0007669"/>
    <property type="project" value="UniProtKB-UniRule"/>
</dbReference>
<comment type="function">
    <text evidence="9">Catalyzes the attachment of valine to tRNA(Val). As ValRS can inadvertently accommodate and process structurally similar amino acids such as threonine, to avoid such errors, it has a 'posttransfer' editing activity that hydrolyzes mischarged Thr-tRNA(Val) in a tRNA-dependent manner.</text>
</comment>
<dbReference type="Gene3D" id="1.10.287.380">
    <property type="entry name" value="Valyl-tRNA synthetase, C-terminal domain"/>
    <property type="match status" value="1"/>
</dbReference>
<keyword evidence="1 9" id="KW-0963">Cytoplasm</keyword>
<evidence type="ECO:0000256" key="8">
    <source>
        <dbReference type="ARBA" id="ARBA00047552"/>
    </source>
</evidence>
<dbReference type="EC" id="6.1.1.9" evidence="9"/>
<accession>A0A097SST1</accession>
<feature type="short sequence motif" description="'HIGH' region" evidence="9">
    <location>
        <begin position="68"/>
        <end position="78"/>
    </location>
</feature>
<dbReference type="InterPro" id="IPR001412">
    <property type="entry name" value="aa-tRNA-synth_I_CS"/>
</dbReference>
<dbReference type="PRINTS" id="PR00986">
    <property type="entry name" value="TRNASYNTHVAL"/>
</dbReference>
<proteinExistence type="inferred from homology"/>
<dbReference type="SUPFAM" id="SSF50677">
    <property type="entry name" value="ValRS/IleRS/LeuRS editing domain"/>
    <property type="match status" value="1"/>
</dbReference>
<dbReference type="InterPro" id="IPR019499">
    <property type="entry name" value="Val-tRNA_synth_tRNA-bd"/>
</dbReference>
<gene>
    <name evidence="9 13" type="primary">valS</name>
    <name evidence="13" type="ORF">MGM1_2740</name>
</gene>
<evidence type="ECO:0000256" key="5">
    <source>
        <dbReference type="ARBA" id="ARBA00022917"/>
    </source>
</evidence>
<evidence type="ECO:0000256" key="6">
    <source>
        <dbReference type="ARBA" id="ARBA00023054"/>
    </source>
</evidence>
<dbReference type="Proteomes" id="UP000030066">
    <property type="component" value="Chromosome"/>
</dbReference>
<dbReference type="Gene3D" id="3.40.50.620">
    <property type="entry name" value="HUPs"/>
    <property type="match status" value="3"/>
</dbReference>
<comment type="similarity">
    <text evidence="9">Belongs to the class-I aminoacyl-tRNA synthetase family. ValS type 1 subfamily.</text>
</comment>
<feature type="binding site" evidence="9">
    <location>
        <position position="544"/>
    </location>
    <ligand>
        <name>ATP</name>
        <dbReference type="ChEBI" id="CHEBI:30616"/>
    </ligand>
</feature>
<dbReference type="Pfam" id="PF00133">
    <property type="entry name" value="tRNA-synt_1"/>
    <property type="match status" value="2"/>
</dbReference>
<comment type="subunit">
    <text evidence="9">Monomer.</text>
</comment>
<keyword evidence="5 9" id="KW-0648">Protein biosynthesis</keyword>
<dbReference type="NCBIfam" id="TIGR00422">
    <property type="entry name" value="valS"/>
    <property type="match status" value="1"/>
</dbReference>
<keyword evidence="3 9" id="KW-0547">Nucleotide-binding</keyword>
<keyword evidence="7 9" id="KW-0030">Aminoacyl-tRNA synthetase</keyword>
<dbReference type="HAMAP" id="MF_02004">
    <property type="entry name" value="Val_tRNA_synth_type1"/>
    <property type="match status" value="1"/>
</dbReference>
<dbReference type="AlphaFoldDB" id="A0A097SST1"/>
<dbReference type="NCBIfam" id="NF004349">
    <property type="entry name" value="PRK05729.1"/>
    <property type="match status" value="1"/>
</dbReference>
<comment type="subcellular location">
    <subcellularLocation>
        <location evidence="9">Cytoplasm</location>
    </subcellularLocation>
</comment>
<dbReference type="GO" id="GO:0004832">
    <property type="term" value="F:valine-tRNA ligase activity"/>
    <property type="evidence" value="ECO:0007669"/>
    <property type="project" value="UniProtKB-UniRule"/>
</dbReference>
<protein>
    <recommendedName>
        <fullName evidence="9">Valine--tRNA ligase</fullName>
        <ecNumber evidence="9">6.1.1.9</ecNumber>
    </recommendedName>
    <alternativeName>
        <fullName evidence="9">Valyl-tRNA synthetase</fullName>
        <shortName evidence="9">ValRS</shortName>
    </alternativeName>
</protein>
<dbReference type="eggNOG" id="COG0525">
    <property type="taxonomic scope" value="Bacteria"/>
</dbReference>
<feature type="domain" description="Aminoacyl-tRNA synthetase class Ia" evidence="10">
    <location>
        <begin position="39"/>
        <end position="451"/>
    </location>
</feature>
<dbReference type="EMBL" id="CP007711">
    <property type="protein sequence ID" value="AIV03648.1"/>
    <property type="molecule type" value="Genomic_DNA"/>
</dbReference>
<evidence type="ECO:0000256" key="2">
    <source>
        <dbReference type="ARBA" id="ARBA00022598"/>
    </source>
</evidence>
<dbReference type="HOGENOM" id="CLU_001493_0_2_14"/>
<dbReference type="Pfam" id="PF10458">
    <property type="entry name" value="Val_tRNA-synt_C"/>
    <property type="match status" value="1"/>
</dbReference>
<feature type="domain" description="Aminoacyl-tRNA synthetase class Ia" evidence="10">
    <location>
        <begin position="459"/>
        <end position="580"/>
    </location>
</feature>
<evidence type="ECO:0000259" key="10">
    <source>
        <dbReference type="Pfam" id="PF00133"/>
    </source>
</evidence>
<dbReference type="InterPro" id="IPR037118">
    <property type="entry name" value="Val-tRNA_synth_C_sf"/>
</dbReference>
<comment type="catalytic activity">
    <reaction evidence="8 9">
        <text>tRNA(Val) + L-valine + ATP = L-valyl-tRNA(Val) + AMP + diphosphate</text>
        <dbReference type="Rhea" id="RHEA:10704"/>
        <dbReference type="Rhea" id="RHEA-COMP:9672"/>
        <dbReference type="Rhea" id="RHEA-COMP:9708"/>
        <dbReference type="ChEBI" id="CHEBI:30616"/>
        <dbReference type="ChEBI" id="CHEBI:33019"/>
        <dbReference type="ChEBI" id="CHEBI:57762"/>
        <dbReference type="ChEBI" id="CHEBI:78442"/>
        <dbReference type="ChEBI" id="CHEBI:78537"/>
        <dbReference type="ChEBI" id="CHEBI:456215"/>
        <dbReference type="EC" id="6.1.1.9"/>
    </reaction>
</comment>
<dbReference type="STRING" id="1318617.MGM1_2740"/>
<dbReference type="Gene3D" id="3.90.740.10">
    <property type="entry name" value="Valyl/Leucyl/Isoleucyl-tRNA synthetase, editing domain"/>
    <property type="match status" value="1"/>
</dbReference>
<dbReference type="PROSITE" id="PS00178">
    <property type="entry name" value="AA_TRNA_LIGASE_I"/>
    <property type="match status" value="1"/>
</dbReference>
<organism evidence="13 14">
    <name type="scientific">Candidatus Malacoplasma girerdii</name>
    <dbReference type="NCBI Taxonomy" id="1318617"/>
    <lineage>
        <taxon>Bacteria</taxon>
        <taxon>Bacillati</taxon>
        <taxon>Mycoplasmatota</taxon>
        <taxon>Mycoplasmoidales</taxon>
        <taxon>Mycoplasmoidaceae</taxon>
        <taxon>Malacoplasma</taxon>
    </lineage>
</organism>
<feature type="domain" description="Methionyl/Valyl/Leucyl/Isoleucyl-tRNA synthetase anticodon-binding" evidence="11">
    <location>
        <begin position="620"/>
        <end position="763"/>
    </location>
</feature>
<dbReference type="InterPro" id="IPR033705">
    <property type="entry name" value="Anticodon_Ia_Val"/>
</dbReference>
<evidence type="ECO:0000256" key="4">
    <source>
        <dbReference type="ARBA" id="ARBA00022840"/>
    </source>
</evidence>
<keyword evidence="4 9" id="KW-0067">ATP-binding</keyword>
<dbReference type="InterPro" id="IPR002303">
    <property type="entry name" value="Valyl-tRNA_ligase"/>
</dbReference>
<dbReference type="InterPro" id="IPR009080">
    <property type="entry name" value="tRNAsynth_Ia_anticodon-bd"/>
</dbReference>
<evidence type="ECO:0000256" key="3">
    <source>
        <dbReference type="ARBA" id="ARBA00022741"/>
    </source>
</evidence>
<evidence type="ECO:0000313" key="14">
    <source>
        <dbReference type="Proteomes" id="UP000030066"/>
    </source>
</evidence>
<dbReference type="InterPro" id="IPR002300">
    <property type="entry name" value="aa-tRNA-synth_Ia"/>
</dbReference>
<evidence type="ECO:0000259" key="11">
    <source>
        <dbReference type="Pfam" id="PF08264"/>
    </source>
</evidence>
<dbReference type="InterPro" id="IPR014729">
    <property type="entry name" value="Rossmann-like_a/b/a_fold"/>
</dbReference>
<dbReference type="SUPFAM" id="SSF46589">
    <property type="entry name" value="tRNA-binding arm"/>
    <property type="match status" value="1"/>
</dbReference>
<comment type="domain">
    <text evidence="9">The C-terminal coiled-coil domain is crucial for aminoacylation activity.</text>
</comment>
<dbReference type="GO" id="GO:0006438">
    <property type="term" value="P:valyl-tRNA aminoacylation"/>
    <property type="evidence" value="ECO:0007669"/>
    <property type="project" value="UniProtKB-UniRule"/>
</dbReference>
<sequence length="880" mass="103050">MILSIILLISIINKIILIKQSHMFYKGKKFSFKDIEHGLYDFWNTNHYFDPLHYEHNKKNFSIILPPPNITGHLHLGHAWDGTIQDVIIRYKKLQGFNTCWLPGMDHAGIATQTKFDKVLKEQNKKYSDKKAYLNALTNWVSEQKIVIHSQWAKLGFALSYANETYTLDDNVKKLVDNVFIKLYEKGLIYQDYKLTNWDVKLKSAVSDIEVIHKPTTGKMYYFKYYLDSNPKEYLTIATTRPETMFGDIAIFINPNDERYLKYLNQYAINPVNQRKLKIYADEYIDIKFGTGVMKCTPAHDFNDYELAKKHNLTDYHSVMNLDGTLADECAIANKNYSGLDRLYARNKIVQHLQDLDLVVKIENHDHEIGYSERTNEVIEPLLSKQWFVKMQPIVDELYQTLKKDPSTFLPPRFEKTLTTWLEKINDWCISRQLLWGHKIPVYYGKNSEIYVGLNPPKGYEQDPSVLDTWFSSGLWPLATTVYNSNHDCSCFYPVNLLVTAYDILFFWVARMLFQCNNLSQVNPLKQILIHGLVRDANNKKMSKSLGNGIEPNDVIDEYGCDALRLFLINGSTLGEDLRFDTTKLIYMTNFLNKLWNVHNLLDNHKDYHEVNQFIHPINSWMIDQFNQFIKKITKLFDEYNFSVLVTTLIDFVWNTYCNTYLELIHPLINSDTYHDEALTIANNIYQKISIILHPICPFITENIYQMFNYKLSSVMLESFPSEFKYKTNEEQTKLTSMVIGVINKLRELRIKANIKSITPIEINLINDFLAKHRELVVSLCGTYNIQINQISNQPVNKEFKIIKTDECIIEYLDNFKDEATKKEELLKELKRLENEIKRSESILGNKNFIAKASQEKVQNEKDKYAKYLADYQTIKSLLK</sequence>
<dbReference type="InterPro" id="IPR010978">
    <property type="entry name" value="tRNA-bd_arm"/>
</dbReference>
<dbReference type="GO" id="GO:0002161">
    <property type="term" value="F:aminoacyl-tRNA deacylase activity"/>
    <property type="evidence" value="ECO:0007669"/>
    <property type="project" value="InterPro"/>
</dbReference>
<dbReference type="CDD" id="cd07962">
    <property type="entry name" value="Anticodon_Ia_Val"/>
    <property type="match status" value="1"/>
</dbReference>
<reference evidence="13 14" key="1">
    <citation type="journal article" date="2014" name="PLoS ONE">
        <title>An emerging Mycoplasma associated with trichomoniasis, vaginal infection and disease.</title>
        <authorList>
            <consortium name="Vaginal Microbiome Consortium"/>
            <person name="Fettweis J.M."/>
            <person name="Serrano M.G."/>
            <person name="Huang B."/>
            <person name="Brooks J.P."/>
            <person name="Glascock A.L."/>
            <person name="Sheth N.U."/>
            <person name="Strauss J.F.III."/>
            <person name="Jefferson K.K."/>
            <person name="Buck G.A."/>
        </authorList>
    </citation>
    <scope>NUCLEOTIDE SEQUENCE [LARGE SCALE GENOMIC DNA]</scope>
    <source>
        <strain evidence="13 14">VCU_M1</strain>
    </source>
</reference>
<keyword evidence="14" id="KW-1185">Reference proteome</keyword>
<evidence type="ECO:0000256" key="1">
    <source>
        <dbReference type="ARBA" id="ARBA00022490"/>
    </source>
</evidence>
<dbReference type="SUPFAM" id="SSF47323">
    <property type="entry name" value="Anticodon-binding domain of a subclass of class I aminoacyl-tRNA synthetases"/>
    <property type="match status" value="1"/>
</dbReference>
<feature type="domain" description="Valyl-tRNA synthetase tRNA-binding arm" evidence="12">
    <location>
        <begin position="821"/>
        <end position="879"/>
    </location>
</feature>
<dbReference type="InterPro" id="IPR013155">
    <property type="entry name" value="M/V/L/I-tRNA-synth_anticd-bd"/>
</dbReference>
<dbReference type="PANTHER" id="PTHR11946:SF93">
    <property type="entry name" value="VALINE--TRNA LIGASE, CHLOROPLASTIC_MITOCHONDRIAL 2"/>
    <property type="match status" value="1"/>
</dbReference>
<evidence type="ECO:0000259" key="12">
    <source>
        <dbReference type="Pfam" id="PF10458"/>
    </source>
</evidence>
<name>A0A097SST1_9BACT</name>
<dbReference type="PANTHER" id="PTHR11946">
    <property type="entry name" value="VALYL-TRNA SYNTHETASES"/>
    <property type="match status" value="1"/>
</dbReference>
<feature type="short sequence motif" description="'KMSKS' region" evidence="9">
    <location>
        <begin position="541"/>
        <end position="545"/>
    </location>
</feature>
<dbReference type="Pfam" id="PF08264">
    <property type="entry name" value="Anticodon_1"/>
    <property type="match status" value="1"/>
</dbReference>
<dbReference type="Gene3D" id="1.10.730.10">
    <property type="entry name" value="Isoleucyl-tRNA Synthetase, Domain 1"/>
    <property type="match status" value="1"/>
</dbReference>
<dbReference type="SUPFAM" id="SSF52374">
    <property type="entry name" value="Nucleotidylyl transferase"/>
    <property type="match status" value="1"/>
</dbReference>
<keyword evidence="6 9" id="KW-0175">Coiled coil</keyword>
<evidence type="ECO:0000256" key="7">
    <source>
        <dbReference type="ARBA" id="ARBA00023146"/>
    </source>
</evidence>
<comment type="domain">
    <text evidence="9">ValRS has two distinct active sites: one for aminoacylation and one for editing. The misactivated threonine is translocated from the active site to the editing site.</text>
</comment>
<evidence type="ECO:0000256" key="9">
    <source>
        <dbReference type="HAMAP-Rule" id="MF_02004"/>
    </source>
</evidence>
<dbReference type="GO" id="GO:0005829">
    <property type="term" value="C:cytosol"/>
    <property type="evidence" value="ECO:0007669"/>
    <property type="project" value="TreeGrafter"/>
</dbReference>
<keyword evidence="2 9" id="KW-0436">Ligase</keyword>
<evidence type="ECO:0000313" key="13">
    <source>
        <dbReference type="EMBL" id="AIV03648.1"/>
    </source>
</evidence>
<dbReference type="InterPro" id="IPR009008">
    <property type="entry name" value="Val/Leu/Ile-tRNA-synth_edit"/>
</dbReference>
<feature type="coiled-coil region" evidence="9">
    <location>
        <begin position="813"/>
        <end position="871"/>
    </location>
</feature>
<dbReference type="KEGG" id="mgj:MGM1_2740"/>